<dbReference type="SUPFAM" id="SSF52833">
    <property type="entry name" value="Thioredoxin-like"/>
    <property type="match status" value="1"/>
</dbReference>
<dbReference type="Pfam" id="PF13410">
    <property type="entry name" value="GST_C_2"/>
    <property type="match status" value="1"/>
</dbReference>
<dbReference type="PROSITE" id="PS50404">
    <property type="entry name" value="GST_NTER"/>
    <property type="match status" value="1"/>
</dbReference>
<dbReference type="Proteomes" id="UP001300672">
    <property type="component" value="Chromosome"/>
</dbReference>
<dbReference type="InterPro" id="IPR036249">
    <property type="entry name" value="Thioredoxin-like_sf"/>
</dbReference>
<feature type="domain" description="GST N-terminal" evidence="1">
    <location>
        <begin position="1"/>
        <end position="80"/>
    </location>
</feature>
<dbReference type="Pfam" id="PF02798">
    <property type="entry name" value="GST_N"/>
    <property type="match status" value="1"/>
</dbReference>
<name>A0AA95KLS8_9GAMM</name>
<dbReference type="SFLD" id="SFLDG01151">
    <property type="entry name" value="Main.2:_Nu-like"/>
    <property type="match status" value="1"/>
</dbReference>
<dbReference type="InterPro" id="IPR036282">
    <property type="entry name" value="Glutathione-S-Trfase_C_sf"/>
</dbReference>
<evidence type="ECO:0000259" key="1">
    <source>
        <dbReference type="PROSITE" id="PS50404"/>
    </source>
</evidence>
<dbReference type="EMBL" id="CP124755">
    <property type="protein sequence ID" value="WGZ92297.1"/>
    <property type="molecule type" value="Genomic_DNA"/>
</dbReference>
<sequence>MKLYSDPISGNSYKVRLFLSMLGLNYETIPVSLRKGEHLSEDFKLLNPRGQIPVLVDDGTAIWDSIAILVYLARQYGKGRWLPSDAVGEAKVMQWLAVSENELQYGLARARAVLKWQKPYDLTQCQAEAYAGLTVMNQQLAQNEWLASNQPSIADIACYPHIALASEAQVCLETYPNVQRWLKQVESLPGYVPMS</sequence>
<dbReference type="CDD" id="cd03056">
    <property type="entry name" value="GST_N_4"/>
    <property type="match status" value="1"/>
</dbReference>
<dbReference type="InterPro" id="IPR004045">
    <property type="entry name" value="Glutathione_S-Trfase_N"/>
</dbReference>
<reference evidence="3" key="2">
    <citation type="submission" date="2023-04" db="EMBL/GenBank/DDBJ databases">
        <authorList>
            <person name="Beletskiy A.V."/>
            <person name="Mardanov A.V."/>
            <person name="Ravin N.V."/>
        </authorList>
    </citation>
    <scope>NUCLEOTIDE SEQUENCE</scope>
    <source>
        <strain evidence="3">GKL-01</strain>
    </source>
</reference>
<protein>
    <submittedName>
        <fullName evidence="3">Glutathione S-transferase family protein</fullName>
    </submittedName>
</protein>
<dbReference type="Gene3D" id="1.20.1050.10">
    <property type="match status" value="1"/>
</dbReference>
<dbReference type="SFLD" id="SFLDG00358">
    <property type="entry name" value="Main_(cytGST)"/>
    <property type="match status" value="1"/>
</dbReference>
<evidence type="ECO:0000259" key="2">
    <source>
        <dbReference type="PROSITE" id="PS50405"/>
    </source>
</evidence>
<dbReference type="SUPFAM" id="SSF47616">
    <property type="entry name" value="GST C-terminal domain-like"/>
    <property type="match status" value="1"/>
</dbReference>
<accession>A0AA95KLS8</accession>
<dbReference type="InterPro" id="IPR040079">
    <property type="entry name" value="Glutathione_S-Trfase"/>
</dbReference>
<dbReference type="InterPro" id="IPR010987">
    <property type="entry name" value="Glutathione-S-Trfase_C-like"/>
</dbReference>
<evidence type="ECO:0000313" key="3">
    <source>
        <dbReference type="EMBL" id="WGZ92297.1"/>
    </source>
</evidence>
<dbReference type="Gene3D" id="3.40.30.10">
    <property type="entry name" value="Glutaredoxin"/>
    <property type="match status" value="1"/>
</dbReference>
<dbReference type="PROSITE" id="PS50405">
    <property type="entry name" value="GST_CTER"/>
    <property type="match status" value="1"/>
</dbReference>
<reference evidence="3" key="1">
    <citation type="journal article" date="2023" name="Int. J. Mol. Sci.">
        <title>Metagenomics Revealed a New Genus 'Candidatus Thiocaldithrix dubininis' gen. nov., sp. nov. and a New Species 'Candidatus Thiothrix putei' sp. nov. in the Family Thiotrichaceae, Some Members of Which Have Traits of Both Na+- and H+-Motive Energetics.</title>
        <authorList>
            <person name="Ravin N.V."/>
            <person name="Muntyan M.S."/>
            <person name="Smolyakov D.D."/>
            <person name="Rudenko T.S."/>
            <person name="Beletsky A.V."/>
            <person name="Mardanov A.V."/>
            <person name="Grabovich M.Y."/>
        </authorList>
    </citation>
    <scope>NUCLEOTIDE SEQUENCE</scope>
    <source>
        <strain evidence="3">GKL-01</strain>
    </source>
</reference>
<feature type="domain" description="GST C-terminal" evidence="2">
    <location>
        <begin position="85"/>
        <end position="195"/>
    </location>
</feature>
<dbReference type="AlphaFoldDB" id="A0AA95KLS8"/>
<organism evidence="3">
    <name type="scientific">Candidatus Thiocaldithrix dubininis</name>
    <dbReference type="NCBI Taxonomy" id="3080823"/>
    <lineage>
        <taxon>Bacteria</taxon>
        <taxon>Pseudomonadati</taxon>
        <taxon>Pseudomonadota</taxon>
        <taxon>Gammaproteobacteria</taxon>
        <taxon>Thiotrichales</taxon>
        <taxon>Thiotrichaceae</taxon>
        <taxon>Candidatus Thiocaldithrix</taxon>
    </lineage>
</organism>
<dbReference type="PANTHER" id="PTHR44051">
    <property type="entry name" value="GLUTATHIONE S-TRANSFERASE-RELATED"/>
    <property type="match status" value="1"/>
</dbReference>
<dbReference type="KEGG" id="tdu:QJT80_07375"/>
<gene>
    <name evidence="3" type="ORF">QJT80_07375</name>
</gene>
<dbReference type="PANTHER" id="PTHR44051:SF2">
    <property type="entry name" value="HYPOTHETICAL GLUTATHIONE S-TRANSFERASE LIKE PROTEIN"/>
    <property type="match status" value="1"/>
</dbReference>
<dbReference type="SFLD" id="SFLDS00019">
    <property type="entry name" value="Glutathione_Transferase_(cytos"/>
    <property type="match status" value="1"/>
</dbReference>
<proteinExistence type="predicted"/>